<dbReference type="STRING" id="762845.BCR26_16835"/>
<dbReference type="UniPathway" id="UPA00655">
    <property type="reaction ID" value="UER00711"/>
</dbReference>
<dbReference type="PROSITE" id="PS50980">
    <property type="entry name" value="COA_CT_NTER"/>
    <property type="match status" value="1"/>
</dbReference>
<gene>
    <name evidence="5" type="primary">accD</name>
    <name evidence="7" type="ORF">BCR26_16835</name>
</gene>
<keyword evidence="2 5" id="KW-0808">Transferase</keyword>
<keyword evidence="4 5" id="KW-0443">Lipid metabolism</keyword>
<feature type="binding site" evidence="5">
    <location>
        <position position="54"/>
    </location>
    <ligand>
        <name>Zn(2+)</name>
        <dbReference type="ChEBI" id="CHEBI:29105"/>
    </ligand>
</feature>
<keyword evidence="8" id="KW-1185">Reference proteome</keyword>
<dbReference type="AlphaFoldDB" id="A0A1E5KU03"/>
<keyword evidence="5" id="KW-0067">ATP-binding</keyword>
<evidence type="ECO:0000256" key="2">
    <source>
        <dbReference type="ARBA" id="ARBA00022679"/>
    </source>
</evidence>
<comment type="subunit">
    <text evidence="5">Acetyl-CoA carboxylase is a heterohexamer composed of biotin carboxyl carrier protein (AccB), biotin carboxylase (AccC) and two subunits each of ACCase subunit alpha (AccA) and ACCase subunit beta (AccD).</text>
</comment>
<protein>
    <recommendedName>
        <fullName evidence="5">Acetyl-coenzyme A carboxylase carboxyl transferase subunit beta</fullName>
        <shortName evidence="5">ACCase subunit beta</shortName>
        <shortName evidence="5">Acetyl-CoA carboxylase carboxyltransferase subunit beta</shortName>
        <ecNumber evidence="5">2.1.3.15</ecNumber>
    </recommendedName>
</protein>
<dbReference type="RefSeq" id="WP_069699671.1">
    <property type="nucleotide sequence ID" value="NZ_JAGGMA010000072.1"/>
</dbReference>
<keyword evidence="5" id="KW-0275">Fatty acid biosynthesis</keyword>
<dbReference type="HAMAP" id="MF_01395">
    <property type="entry name" value="AcetylCoA_CT_beta"/>
    <property type="match status" value="1"/>
</dbReference>
<feature type="binding site" evidence="5">
    <location>
        <position position="39"/>
    </location>
    <ligand>
        <name>Zn(2+)</name>
        <dbReference type="ChEBI" id="CHEBI:29105"/>
    </ligand>
</feature>
<evidence type="ECO:0000256" key="5">
    <source>
        <dbReference type="HAMAP-Rule" id="MF_01395"/>
    </source>
</evidence>
<keyword evidence="5" id="KW-0479">Metal-binding</keyword>
<comment type="catalytic activity">
    <reaction evidence="5">
        <text>N(6)-carboxybiotinyl-L-lysyl-[protein] + acetyl-CoA = N(6)-biotinyl-L-lysyl-[protein] + malonyl-CoA</text>
        <dbReference type="Rhea" id="RHEA:54728"/>
        <dbReference type="Rhea" id="RHEA-COMP:10505"/>
        <dbReference type="Rhea" id="RHEA-COMP:10506"/>
        <dbReference type="ChEBI" id="CHEBI:57288"/>
        <dbReference type="ChEBI" id="CHEBI:57384"/>
        <dbReference type="ChEBI" id="CHEBI:83144"/>
        <dbReference type="ChEBI" id="CHEBI:83145"/>
        <dbReference type="EC" id="2.1.3.15"/>
    </reaction>
</comment>
<evidence type="ECO:0000256" key="3">
    <source>
        <dbReference type="ARBA" id="ARBA00022771"/>
    </source>
</evidence>
<keyword evidence="5" id="KW-0547">Nucleotide-binding</keyword>
<dbReference type="OrthoDB" id="9772975at2"/>
<evidence type="ECO:0000313" key="8">
    <source>
        <dbReference type="Proteomes" id="UP000095256"/>
    </source>
</evidence>
<feature type="binding site" evidence="5">
    <location>
        <position position="57"/>
    </location>
    <ligand>
        <name>Zn(2+)</name>
        <dbReference type="ChEBI" id="CHEBI:29105"/>
    </ligand>
</feature>
<name>A0A1E5KU03_9ENTE</name>
<dbReference type="EC" id="2.1.3.15" evidence="5"/>
<dbReference type="GO" id="GO:0003989">
    <property type="term" value="F:acetyl-CoA carboxylase activity"/>
    <property type="evidence" value="ECO:0007669"/>
    <property type="project" value="InterPro"/>
</dbReference>
<keyword evidence="5" id="KW-0862">Zinc</keyword>
<dbReference type="Gene3D" id="3.90.226.10">
    <property type="entry name" value="2-enoyl-CoA Hydratase, Chain A, domain 1"/>
    <property type="match status" value="1"/>
</dbReference>
<dbReference type="GO" id="GO:0009317">
    <property type="term" value="C:acetyl-CoA carboxylase complex"/>
    <property type="evidence" value="ECO:0007669"/>
    <property type="project" value="InterPro"/>
</dbReference>
<comment type="subcellular location">
    <subcellularLocation>
        <location evidence="5">Cytoplasm</location>
    </subcellularLocation>
</comment>
<evidence type="ECO:0000256" key="1">
    <source>
        <dbReference type="ARBA" id="ARBA00022516"/>
    </source>
</evidence>
<dbReference type="PANTHER" id="PTHR42995">
    <property type="entry name" value="ACETYL-COENZYME A CARBOXYLASE CARBOXYL TRANSFERASE SUBUNIT BETA, CHLOROPLASTIC"/>
    <property type="match status" value="1"/>
</dbReference>
<dbReference type="Pfam" id="PF01039">
    <property type="entry name" value="Carboxyl_trans"/>
    <property type="match status" value="1"/>
</dbReference>
<comment type="function">
    <text evidence="5">Component of the acetyl coenzyme A carboxylase (ACC) complex. Biotin carboxylase (BC) catalyzes the carboxylation of biotin on its carrier protein (BCCP) and then the CO(2) group is transferred by the transcarboxylase to acetyl-CoA to form malonyl-CoA.</text>
</comment>
<dbReference type="GO" id="GO:0016743">
    <property type="term" value="F:carboxyl- or carbamoyltransferase activity"/>
    <property type="evidence" value="ECO:0007669"/>
    <property type="project" value="UniProtKB-UniRule"/>
</dbReference>
<keyword evidence="5" id="KW-0963">Cytoplasm</keyword>
<proteinExistence type="inferred from homology"/>
<dbReference type="InterPro" id="IPR000438">
    <property type="entry name" value="Acetyl_CoA_COase_Trfase_b_su"/>
</dbReference>
<dbReference type="SUPFAM" id="SSF52096">
    <property type="entry name" value="ClpP/crotonase"/>
    <property type="match status" value="1"/>
</dbReference>
<dbReference type="PRINTS" id="PR01070">
    <property type="entry name" value="ACCCTRFRASEB"/>
</dbReference>
<reference evidence="7 8" key="1">
    <citation type="submission" date="2016-09" db="EMBL/GenBank/DDBJ databases">
        <authorList>
            <person name="Capua I."/>
            <person name="De Benedictis P."/>
            <person name="Joannis T."/>
            <person name="Lombin L.H."/>
            <person name="Cattoli G."/>
        </authorList>
    </citation>
    <scope>NUCLEOTIDE SEQUENCE [LARGE SCALE GENOMIC DNA]</scope>
    <source>
        <strain evidence="7 8">LMG 25899</strain>
    </source>
</reference>
<dbReference type="NCBIfam" id="TIGR00515">
    <property type="entry name" value="accD"/>
    <property type="match status" value="1"/>
</dbReference>
<keyword evidence="5" id="KW-0276">Fatty acid metabolism</keyword>
<dbReference type="InterPro" id="IPR011762">
    <property type="entry name" value="COA_CT_N"/>
</dbReference>
<evidence type="ECO:0000259" key="6">
    <source>
        <dbReference type="PROSITE" id="PS50980"/>
    </source>
</evidence>
<comment type="similarity">
    <text evidence="5">Belongs to the AccD/PCCB family.</text>
</comment>
<dbReference type="GO" id="GO:2001295">
    <property type="term" value="P:malonyl-CoA biosynthetic process"/>
    <property type="evidence" value="ECO:0007669"/>
    <property type="project" value="UniProtKB-UniRule"/>
</dbReference>
<comment type="pathway">
    <text evidence="5">Lipid metabolism; malonyl-CoA biosynthesis; malonyl-CoA from acetyl-CoA: step 1/1.</text>
</comment>
<sequence>MALFKKKNYIRINPNRETDLSSQKKPAVPDNMWAKCPCCKRTLYTKDMGIEKVCPYCEYSFRIGAWERLSLTIDEKSFKEWDTDTETEDPLEFPGYLDKIKQMQAKTELHEAVLTGKAAIDGQAIAIGVMDANFIMGSMGTVVGEKITRLFERAIEKRLPVIIFTASGGARMQEGIFSLMQMAKISGAVKRHSKAGLLYITVLTDPTTGGVTASFAMEGDIILAEPQSLIGFAGRRVIEQTIRQELPEDFQKAEFLLEHGFVDKIVPRNQLRETLGKLVRIHTMEGWK</sequence>
<comment type="caution">
    <text evidence="5">Lacks conserved residue(s) required for the propagation of feature annotation.</text>
</comment>
<feature type="domain" description="CoA carboxyltransferase N-terminal" evidence="6">
    <location>
        <begin position="32"/>
        <end position="288"/>
    </location>
</feature>
<evidence type="ECO:0000313" key="7">
    <source>
        <dbReference type="EMBL" id="OEH81343.1"/>
    </source>
</evidence>
<dbReference type="InterPro" id="IPR034733">
    <property type="entry name" value="AcCoA_carboxyl_beta"/>
</dbReference>
<dbReference type="PANTHER" id="PTHR42995:SF5">
    <property type="entry name" value="ACETYL-COENZYME A CARBOXYLASE CARBOXYL TRANSFERASE SUBUNIT BETA, CHLOROPLASTIC"/>
    <property type="match status" value="1"/>
</dbReference>
<keyword evidence="3 5" id="KW-0863">Zinc-finger</keyword>
<dbReference type="GO" id="GO:0006633">
    <property type="term" value="P:fatty acid biosynthetic process"/>
    <property type="evidence" value="ECO:0007669"/>
    <property type="project" value="UniProtKB-KW"/>
</dbReference>
<dbReference type="GO" id="GO:0008270">
    <property type="term" value="F:zinc ion binding"/>
    <property type="evidence" value="ECO:0007669"/>
    <property type="project" value="UniProtKB-UniRule"/>
</dbReference>
<organism evidence="7 8">
    <name type="scientific">Enterococcus rivorum</name>
    <dbReference type="NCBI Taxonomy" id="762845"/>
    <lineage>
        <taxon>Bacteria</taxon>
        <taxon>Bacillati</taxon>
        <taxon>Bacillota</taxon>
        <taxon>Bacilli</taxon>
        <taxon>Lactobacillales</taxon>
        <taxon>Enterococcaceae</taxon>
        <taxon>Enterococcus</taxon>
    </lineage>
</organism>
<accession>A0A1E5KU03</accession>
<feature type="binding site" evidence="5">
    <location>
        <position position="36"/>
    </location>
    <ligand>
        <name>Zn(2+)</name>
        <dbReference type="ChEBI" id="CHEBI:29105"/>
    </ligand>
</feature>
<comment type="caution">
    <text evidence="7">The sequence shown here is derived from an EMBL/GenBank/DDBJ whole genome shotgun (WGS) entry which is preliminary data.</text>
</comment>
<comment type="cofactor">
    <cofactor evidence="5">
        <name>Zn(2+)</name>
        <dbReference type="ChEBI" id="CHEBI:29105"/>
    </cofactor>
    <text evidence="5">Binds 1 zinc ion per subunit.</text>
</comment>
<dbReference type="Proteomes" id="UP000095256">
    <property type="component" value="Unassembled WGS sequence"/>
</dbReference>
<keyword evidence="1 5" id="KW-0444">Lipid biosynthesis</keyword>
<dbReference type="InterPro" id="IPR029045">
    <property type="entry name" value="ClpP/crotonase-like_dom_sf"/>
</dbReference>
<evidence type="ECO:0000256" key="4">
    <source>
        <dbReference type="ARBA" id="ARBA00023098"/>
    </source>
</evidence>
<dbReference type="GO" id="GO:0005524">
    <property type="term" value="F:ATP binding"/>
    <property type="evidence" value="ECO:0007669"/>
    <property type="project" value="UniProtKB-KW"/>
</dbReference>
<dbReference type="EMBL" id="MIEK01000050">
    <property type="protein sequence ID" value="OEH81343.1"/>
    <property type="molecule type" value="Genomic_DNA"/>
</dbReference>